<dbReference type="InterPro" id="IPR005119">
    <property type="entry name" value="LysR_subst-bd"/>
</dbReference>
<proteinExistence type="inferred from homology"/>
<keyword evidence="4" id="KW-0804">Transcription</keyword>
<dbReference type="Gene3D" id="3.40.190.290">
    <property type="match status" value="1"/>
</dbReference>
<dbReference type="Gene3D" id="1.10.10.10">
    <property type="entry name" value="Winged helix-like DNA-binding domain superfamily/Winged helix DNA-binding domain"/>
    <property type="match status" value="1"/>
</dbReference>
<sequence length="310" mass="34949">MKLSQLKYFQVVCKHNNLTRAAEELHISQPGLTHVIHELEQEFGLTLFLRQNKGLVLTEEGRKFLEEANLLLQQSDYFVSRMKFLGQSNQIIRIGLPPASATLFFPSIMHMLHRQSPQIKIDVVEIGSLTNQQKILDGELDAALISTNTPVSAAFGGYLLARTRICLYVAADHPFAEREQISLREVCSIPLVMPTEESFLTTNTLKTCAQNKLTPNIMLHTNQIAIVSQLVQNGTAGTLVFHGTLPECAAYRAIPVQEFDDVYIYLIWNQYNPLSTALKQLIRATKTVYPQPMADFYCREIEAESPILNT</sequence>
<dbReference type="PANTHER" id="PTHR30419:SF8">
    <property type="entry name" value="NITROGEN ASSIMILATION TRANSCRIPTIONAL ACTIVATOR-RELATED"/>
    <property type="match status" value="1"/>
</dbReference>
<reference evidence="7" key="1">
    <citation type="submission" date="2017-04" db="EMBL/GenBank/DDBJ databases">
        <title>Function of individual gut microbiota members based on whole genome sequencing of pure cultures obtained from chicken caecum.</title>
        <authorList>
            <person name="Medvecky M."/>
            <person name="Cejkova D."/>
            <person name="Polansky O."/>
            <person name="Karasova D."/>
            <person name="Kubasova T."/>
            <person name="Cizek A."/>
            <person name="Rychlik I."/>
        </authorList>
    </citation>
    <scope>NUCLEOTIDE SEQUENCE [LARGE SCALE GENOMIC DNA]</scope>
    <source>
        <strain evidence="7">An180</strain>
    </source>
</reference>
<dbReference type="RefSeq" id="WP_016147352.1">
    <property type="nucleotide sequence ID" value="NZ_CABKSA010000001.1"/>
</dbReference>
<evidence type="ECO:0000259" key="5">
    <source>
        <dbReference type="PROSITE" id="PS50931"/>
    </source>
</evidence>
<dbReference type="GO" id="GO:0003677">
    <property type="term" value="F:DNA binding"/>
    <property type="evidence" value="ECO:0007669"/>
    <property type="project" value="UniProtKB-KW"/>
</dbReference>
<evidence type="ECO:0000256" key="3">
    <source>
        <dbReference type="ARBA" id="ARBA00023125"/>
    </source>
</evidence>
<dbReference type="PROSITE" id="PS50931">
    <property type="entry name" value="HTH_LYSR"/>
    <property type="match status" value="1"/>
</dbReference>
<keyword evidence="3" id="KW-0238">DNA-binding</keyword>
<dbReference type="GO" id="GO:0003700">
    <property type="term" value="F:DNA-binding transcription factor activity"/>
    <property type="evidence" value="ECO:0007669"/>
    <property type="project" value="InterPro"/>
</dbReference>
<dbReference type="FunFam" id="1.10.10.10:FF:000001">
    <property type="entry name" value="LysR family transcriptional regulator"/>
    <property type="match status" value="1"/>
</dbReference>
<evidence type="ECO:0000256" key="1">
    <source>
        <dbReference type="ARBA" id="ARBA00009437"/>
    </source>
</evidence>
<dbReference type="CDD" id="cd05466">
    <property type="entry name" value="PBP2_LTTR_substrate"/>
    <property type="match status" value="1"/>
</dbReference>
<dbReference type="EMBL" id="NFKK01000002">
    <property type="protein sequence ID" value="OUP54175.1"/>
    <property type="molecule type" value="Genomic_DNA"/>
</dbReference>
<dbReference type="SUPFAM" id="SSF53850">
    <property type="entry name" value="Periplasmic binding protein-like II"/>
    <property type="match status" value="1"/>
</dbReference>
<dbReference type="Pfam" id="PF03466">
    <property type="entry name" value="LysR_substrate"/>
    <property type="match status" value="1"/>
</dbReference>
<dbReference type="Proteomes" id="UP000195897">
    <property type="component" value="Unassembled WGS sequence"/>
</dbReference>
<evidence type="ECO:0000313" key="7">
    <source>
        <dbReference type="Proteomes" id="UP000195897"/>
    </source>
</evidence>
<feature type="domain" description="HTH lysR-type" evidence="5">
    <location>
        <begin position="1"/>
        <end position="58"/>
    </location>
</feature>
<evidence type="ECO:0000256" key="4">
    <source>
        <dbReference type="ARBA" id="ARBA00023163"/>
    </source>
</evidence>
<dbReference type="InterPro" id="IPR050950">
    <property type="entry name" value="HTH-type_LysR_regulators"/>
</dbReference>
<organism evidence="6 7">
    <name type="scientific">Butyricicoccus pullicaecorum</name>
    <dbReference type="NCBI Taxonomy" id="501571"/>
    <lineage>
        <taxon>Bacteria</taxon>
        <taxon>Bacillati</taxon>
        <taxon>Bacillota</taxon>
        <taxon>Clostridia</taxon>
        <taxon>Eubacteriales</taxon>
        <taxon>Butyricicoccaceae</taxon>
        <taxon>Butyricicoccus</taxon>
    </lineage>
</organism>
<dbReference type="SUPFAM" id="SSF46785">
    <property type="entry name" value="Winged helix' DNA-binding domain"/>
    <property type="match status" value="1"/>
</dbReference>
<dbReference type="InterPro" id="IPR036390">
    <property type="entry name" value="WH_DNA-bd_sf"/>
</dbReference>
<comment type="similarity">
    <text evidence="1">Belongs to the LysR transcriptional regulatory family.</text>
</comment>
<dbReference type="InterPro" id="IPR000847">
    <property type="entry name" value="LysR_HTH_N"/>
</dbReference>
<dbReference type="GO" id="GO:0005829">
    <property type="term" value="C:cytosol"/>
    <property type="evidence" value="ECO:0007669"/>
    <property type="project" value="TreeGrafter"/>
</dbReference>
<dbReference type="InterPro" id="IPR036388">
    <property type="entry name" value="WH-like_DNA-bd_sf"/>
</dbReference>
<accession>A0A1Y4LBS0</accession>
<protein>
    <recommendedName>
        <fullName evidence="5">HTH lysR-type domain-containing protein</fullName>
    </recommendedName>
</protein>
<name>A0A1Y4LBS0_9FIRM</name>
<dbReference type="PANTHER" id="PTHR30419">
    <property type="entry name" value="HTH-TYPE TRANSCRIPTIONAL REGULATOR YBHD"/>
    <property type="match status" value="1"/>
</dbReference>
<dbReference type="PRINTS" id="PR00039">
    <property type="entry name" value="HTHLYSR"/>
</dbReference>
<evidence type="ECO:0000256" key="2">
    <source>
        <dbReference type="ARBA" id="ARBA00023015"/>
    </source>
</evidence>
<gene>
    <name evidence="6" type="ORF">B5F17_02890</name>
</gene>
<keyword evidence="2" id="KW-0805">Transcription regulation</keyword>
<comment type="caution">
    <text evidence="6">The sequence shown here is derived from an EMBL/GenBank/DDBJ whole genome shotgun (WGS) entry which is preliminary data.</text>
</comment>
<dbReference type="AlphaFoldDB" id="A0A1Y4LBS0"/>
<evidence type="ECO:0000313" key="6">
    <source>
        <dbReference type="EMBL" id="OUP54175.1"/>
    </source>
</evidence>
<dbReference type="Pfam" id="PF00126">
    <property type="entry name" value="HTH_1"/>
    <property type="match status" value="1"/>
</dbReference>